<dbReference type="SMART" id="SM00874">
    <property type="entry name" value="B5"/>
    <property type="match status" value="1"/>
</dbReference>
<evidence type="ECO:0000256" key="14">
    <source>
        <dbReference type="ARBA" id="ARBA00049255"/>
    </source>
</evidence>
<evidence type="ECO:0000256" key="12">
    <source>
        <dbReference type="ARBA" id="ARBA00022917"/>
    </source>
</evidence>
<dbReference type="PROSITE" id="PS51483">
    <property type="entry name" value="B5"/>
    <property type="match status" value="1"/>
</dbReference>
<evidence type="ECO:0000256" key="2">
    <source>
        <dbReference type="ARBA" id="ARBA00008653"/>
    </source>
</evidence>
<evidence type="ECO:0000256" key="15">
    <source>
        <dbReference type="HAMAP-Rule" id="MF_00283"/>
    </source>
</evidence>
<dbReference type="InterPro" id="IPR005146">
    <property type="entry name" value="B3/B4_tRNA-bd"/>
</dbReference>
<evidence type="ECO:0000256" key="10">
    <source>
        <dbReference type="ARBA" id="ARBA00022842"/>
    </source>
</evidence>
<comment type="subcellular location">
    <subcellularLocation>
        <location evidence="1 15">Cytoplasm</location>
    </subcellularLocation>
</comment>
<dbReference type="SMART" id="SM00873">
    <property type="entry name" value="B3_4"/>
    <property type="match status" value="1"/>
</dbReference>
<evidence type="ECO:0000256" key="4">
    <source>
        <dbReference type="ARBA" id="ARBA00022490"/>
    </source>
</evidence>
<feature type="domain" description="B5" evidence="18">
    <location>
        <begin position="387"/>
        <end position="462"/>
    </location>
</feature>
<dbReference type="Gene3D" id="3.30.56.10">
    <property type="match status" value="2"/>
</dbReference>
<dbReference type="InterPro" id="IPR004532">
    <property type="entry name" value="Phe-tRNA-ligase_IIc_bsu_bact"/>
</dbReference>
<evidence type="ECO:0000256" key="7">
    <source>
        <dbReference type="ARBA" id="ARBA00022723"/>
    </source>
</evidence>
<dbReference type="Pfam" id="PF17759">
    <property type="entry name" value="tRNA_synthFbeta"/>
    <property type="match status" value="1"/>
</dbReference>
<dbReference type="GO" id="GO:0004826">
    <property type="term" value="F:phenylalanine-tRNA ligase activity"/>
    <property type="evidence" value="ECO:0007669"/>
    <property type="project" value="UniProtKB-EC"/>
</dbReference>
<keyword evidence="11 16" id="KW-0694">RNA-binding</keyword>
<keyword evidence="12 15" id="KW-0648">Protein biosynthesis</keyword>
<dbReference type="PANTHER" id="PTHR10947:SF0">
    <property type="entry name" value="PHENYLALANINE--TRNA LIGASE BETA SUBUNIT"/>
    <property type="match status" value="1"/>
</dbReference>
<dbReference type="InterPro" id="IPR002547">
    <property type="entry name" value="tRNA-bd_dom"/>
</dbReference>
<keyword evidence="9 15" id="KW-0067">ATP-binding</keyword>
<evidence type="ECO:0000256" key="8">
    <source>
        <dbReference type="ARBA" id="ARBA00022741"/>
    </source>
</evidence>
<sequence>MIFSYKKLLQLANINVSIDQLAKVITNLGFEVESYELFSKVKGIKFGHVQKVYKNPNADKLNVCEIEFADKKRVIQTNANNVKVGDYLMAFVEGASSGDIVFGPKEMQGVISEGMLCSLNEIGFDISYAPSEMAEGIFTFKEQIDLSIDPVEFFDLNDYLIDVKILSNRSDANSYLIMAREIAAYYLKEMQQLQTVKPNMESTTKVQAGIQSSLVLIETKNSNISISLQEKLFLVKSQVKLISSVVDLTNLNLLMTGMPTHAYDKAKINTTFLTAKLFTGQFQSLGGKITEFKDGLGILNDKNVVVSLAGIMGGEKTAVSDNTENIIFEMGIFPIKEVRSTVKQLKIESNASKQSSKKISLGTLELGTKFLSQRLEKFSVPINFPTIEQKILEFDWNYLNFIAGENIYGNQDFLRTKKSLEILGFKFDKNKITIPTYRHDITHWQDIVEEFFRFYGYEKFKPQQPQQQVLDEIYTYKDYPTLVANLGYQQVWTYSLISKEKNIFNPFSFDKTIELETFVSKEREQIRNSLAVSLAEVIDYNQKRKIQNISIFDIGMVNKLDRVLSLASTVKSFREIQNDLQTIYQKELIFKKTTAEIFHTGVSAKIYNDNNLVGWIGKIHPKLKISDAFFAEIILPENVQKKVIFQNYDSAPLKIRDVTIEIALDQSPMQWINKFKNIVGVYKVELVDEFMKNDKNNITIRITLAEKAISEIETLIN</sequence>
<evidence type="ECO:0000256" key="1">
    <source>
        <dbReference type="ARBA" id="ARBA00004496"/>
    </source>
</evidence>
<keyword evidence="4 15" id="KW-0963">Cytoplasm</keyword>
<feature type="binding site" evidence="15">
    <location>
        <position position="440"/>
    </location>
    <ligand>
        <name>Mg(2+)</name>
        <dbReference type="ChEBI" id="CHEBI:18420"/>
        <note>shared with alpha subunit</note>
    </ligand>
</feature>
<proteinExistence type="inferred from homology"/>
<comment type="cofactor">
    <cofactor evidence="15">
        <name>Mg(2+)</name>
        <dbReference type="ChEBI" id="CHEBI:18420"/>
    </cofactor>
    <text evidence="15">Binds 2 magnesium ions per tetramer.</text>
</comment>
<feature type="binding site" evidence="15">
    <location>
        <position position="449"/>
    </location>
    <ligand>
        <name>Mg(2+)</name>
        <dbReference type="ChEBI" id="CHEBI:18420"/>
        <note>shared with alpha subunit</note>
    </ligand>
</feature>
<feature type="binding site" evidence="15">
    <location>
        <position position="446"/>
    </location>
    <ligand>
        <name>Mg(2+)</name>
        <dbReference type="ChEBI" id="CHEBI:18420"/>
        <note>shared with alpha subunit</note>
    </ligand>
</feature>
<dbReference type="SUPFAM" id="SSF56037">
    <property type="entry name" value="PheT/TilS domain"/>
    <property type="match status" value="1"/>
</dbReference>
<comment type="catalytic activity">
    <reaction evidence="14 15">
        <text>tRNA(Phe) + L-phenylalanine + ATP = L-phenylalanyl-tRNA(Phe) + AMP + diphosphate + H(+)</text>
        <dbReference type="Rhea" id="RHEA:19413"/>
        <dbReference type="Rhea" id="RHEA-COMP:9668"/>
        <dbReference type="Rhea" id="RHEA-COMP:9699"/>
        <dbReference type="ChEBI" id="CHEBI:15378"/>
        <dbReference type="ChEBI" id="CHEBI:30616"/>
        <dbReference type="ChEBI" id="CHEBI:33019"/>
        <dbReference type="ChEBI" id="CHEBI:58095"/>
        <dbReference type="ChEBI" id="CHEBI:78442"/>
        <dbReference type="ChEBI" id="CHEBI:78531"/>
        <dbReference type="ChEBI" id="CHEBI:456215"/>
        <dbReference type="EC" id="6.1.1.20"/>
    </reaction>
</comment>
<keyword evidence="13 15" id="KW-0030">Aminoacyl-tRNA synthetase</keyword>
<dbReference type="SUPFAM" id="SSF50249">
    <property type="entry name" value="Nucleic acid-binding proteins"/>
    <property type="match status" value="1"/>
</dbReference>
<evidence type="ECO:0000256" key="16">
    <source>
        <dbReference type="PROSITE-ProRule" id="PRU00209"/>
    </source>
</evidence>
<dbReference type="CDD" id="cd02796">
    <property type="entry name" value="tRNA_bind_bactPheRS"/>
    <property type="match status" value="1"/>
</dbReference>
<evidence type="ECO:0000256" key="5">
    <source>
        <dbReference type="ARBA" id="ARBA00022555"/>
    </source>
</evidence>
<dbReference type="HAMAP" id="MF_00283">
    <property type="entry name" value="Phe_tRNA_synth_beta1"/>
    <property type="match status" value="1"/>
</dbReference>
<dbReference type="NCBIfam" id="NF001882">
    <property type="entry name" value="PRK00629.5-4"/>
    <property type="match status" value="1"/>
</dbReference>
<dbReference type="InterPro" id="IPR009061">
    <property type="entry name" value="DNA-bd_dom_put_sf"/>
</dbReference>
<evidence type="ECO:0000256" key="11">
    <source>
        <dbReference type="ARBA" id="ARBA00022884"/>
    </source>
</evidence>
<comment type="similarity">
    <text evidence="2 15">Belongs to the phenylalanyl-tRNA synthetase beta subunit family. Type 1 subfamily.</text>
</comment>
<dbReference type="PANTHER" id="PTHR10947">
    <property type="entry name" value="PHENYLALANYL-TRNA SYNTHETASE BETA CHAIN AND LEUCINE-RICH REPEAT-CONTAINING PROTEIN 47"/>
    <property type="match status" value="1"/>
</dbReference>
<dbReference type="InterPro" id="IPR045864">
    <property type="entry name" value="aa-tRNA-synth_II/BPL/LPL"/>
</dbReference>
<dbReference type="EMBL" id="CP102734">
    <property type="protein sequence ID" value="UVD81498.1"/>
    <property type="molecule type" value="Genomic_DNA"/>
</dbReference>
<name>A0ABY5R7N7_9MOLU</name>
<dbReference type="InterPro" id="IPR020825">
    <property type="entry name" value="Phe-tRNA_synthase-like_B3/B4"/>
</dbReference>
<keyword evidence="20" id="KW-1185">Reference proteome</keyword>
<dbReference type="Pfam" id="PF01588">
    <property type="entry name" value="tRNA_bind"/>
    <property type="match status" value="1"/>
</dbReference>
<dbReference type="EC" id="6.1.1.20" evidence="15"/>
<dbReference type="RefSeq" id="WP_258210672.1">
    <property type="nucleotide sequence ID" value="NZ_CP102734.1"/>
</dbReference>
<feature type="binding site" evidence="15">
    <location>
        <position position="450"/>
    </location>
    <ligand>
        <name>Mg(2+)</name>
        <dbReference type="ChEBI" id="CHEBI:18420"/>
        <note>shared with alpha subunit</note>
    </ligand>
</feature>
<dbReference type="Proteomes" id="UP001059252">
    <property type="component" value="Chromosome"/>
</dbReference>
<keyword evidence="8 15" id="KW-0547">Nucleotide-binding</keyword>
<dbReference type="Pfam" id="PF03483">
    <property type="entry name" value="B3_4"/>
    <property type="match status" value="1"/>
</dbReference>
<dbReference type="SUPFAM" id="SSF46955">
    <property type="entry name" value="Putative DNA-binding domain"/>
    <property type="match status" value="1"/>
</dbReference>
<dbReference type="Pfam" id="PF03484">
    <property type="entry name" value="B5"/>
    <property type="match status" value="1"/>
</dbReference>
<dbReference type="SUPFAM" id="SSF55681">
    <property type="entry name" value="Class II aaRS and biotin synthetases"/>
    <property type="match status" value="1"/>
</dbReference>
<dbReference type="NCBIfam" id="TIGR00472">
    <property type="entry name" value="pheT_bact"/>
    <property type="match status" value="1"/>
</dbReference>
<keyword evidence="5 16" id="KW-0820">tRNA-binding</keyword>
<gene>
    <name evidence="15" type="primary">pheT</name>
    <name evidence="19" type="ORF">NV226_02055</name>
</gene>
<dbReference type="InterPro" id="IPR005147">
    <property type="entry name" value="tRNA_synthase_B5-dom"/>
</dbReference>
<evidence type="ECO:0000313" key="19">
    <source>
        <dbReference type="EMBL" id="UVD81498.1"/>
    </source>
</evidence>
<keyword evidence="10 15" id="KW-0460">Magnesium</keyword>
<accession>A0ABY5R7N7</accession>
<dbReference type="InterPro" id="IPR012340">
    <property type="entry name" value="NA-bd_OB-fold"/>
</dbReference>
<dbReference type="PROSITE" id="PS50886">
    <property type="entry name" value="TRBD"/>
    <property type="match status" value="1"/>
</dbReference>
<keyword evidence="6 15" id="KW-0436">Ligase</keyword>
<dbReference type="InterPro" id="IPR045060">
    <property type="entry name" value="Phe-tRNA-ligase_IIc_bsu"/>
</dbReference>
<dbReference type="Gene3D" id="3.30.930.10">
    <property type="entry name" value="Bira Bifunctional Protein, Domain 2"/>
    <property type="match status" value="1"/>
</dbReference>
<feature type="domain" description="TRNA-binding" evidence="17">
    <location>
        <begin position="38"/>
        <end position="152"/>
    </location>
</feature>
<dbReference type="Gene3D" id="2.40.50.140">
    <property type="entry name" value="Nucleic acid-binding proteins"/>
    <property type="match status" value="1"/>
</dbReference>
<dbReference type="Gene3D" id="3.50.40.10">
    <property type="entry name" value="Phenylalanyl-trna Synthetase, Chain B, domain 3"/>
    <property type="match status" value="1"/>
</dbReference>
<evidence type="ECO:0000256" key="13">
    <source>
        <dbReference type="ARBA" id="ARBA00023146"/>
    </source>
</evidence>
<keyword evidence="7 15" id="KW-0479">Metal-binding</keyword>
<evidence type="ECO:0000256" key="9">
    <source>
        <dbReference type="ARBA" id="ARBA00022840"/>
    </source>
</evidence>
<protein>
    <recommendedName>
        <fullName evidence="15">Phenylalanine--tRNA ligase beta subunit</fullName>
        <ecNumber evidence="15">6.1.1.20</ecNumber>
    </recommendedName>
    <alternativeName>
        <fullName evidence="15">Phenylalanyl-tRNA synthetase beta subunit</fullName>
        <shortName evidence="15">PheRS</shortName>
    </alternativeName>
</protein>
<reference evidence="19" key="1">
    <citation type="submission" date="2022-08" db="EMBL/GenBank/DDBJ databases">
        <title>Complete genome of Mycoplasma iguanae type strain 2327.</title>
        <authorList>
            <person name="Spergser J."/>
        </authorList>
    </citation>
    <scope>NUCLEOTIDE SEQUENCE</scope>
    <source>
        <strain evidence="19">2327</strain>
    </source>
</reference>
<evidence type="ECO:0000313" key="20">
    <source>
        <dbReference type="Proteomes" id="UP001059252"/>
    </source>
</evidence>
<dbReference type="InterPro" id="IPR033714">
    <property type="entry name" value="tRNA_bind_bactPheRS"/>
</dbReference>
<organism evidence="19 20">
    <name type="scientific">Mycoplasma iguanae</name>
    <dbReference type="NCBI Taxonomy" id="292461"/>
    <lineage>
        <taxon>Bacteria</taxon>
        <taxon>Bacillati</taxon>
        <taxon>Mycoplasmatota</taxon>
        <taxon>Mollicutes</taxon>
        <taxon>Mycoplasmataceae</taxon>
        <taxon>Mycoplasma</taxon>
    </lineage>
</organism>
<evidence type="ECO:0000256" key="6">
    <source>
        <dbReference type="ARBA" id="ARBA00022598"/>
    </source>
</evidence>
<evidence type="ECO:0000259" key="17">
    <source>
        <dbReference type="PROSITE" id="PS50886"/>
    </source>
</evidence>
<comment type="subunit">
    <text evidence="3 15">Tetramer of two alpha and two beta subunits.</text>
</comment>
<evidence type="ECO:0000259" key="18">
    <source>
        <dbReference type="PROSITE" id="PS51483"/>
    </source>
</evidence>
<evidence type="ECO:0000256" key="3">
    <source>
        <dbReference type="ARBA" id="ARBA00011209"/>
    </source>
</evidence>
<dbReference type="InterPro" id="IPR041616">
    <property type="entry name" value="PheRS_beta_core"/>
</dbReference>